<dbReference type="PANTHER" id="PTHR43968:SF6">
    <property type="entry name" value="GLUTATHIONE S-TRANSFERASE OMEGA"/>
    <property type="match status" value="1"/>
</dbReference>
<proteinExistence type="predicted"/>
<feature type="domain" description="GST N-terminal" evidence="1">
    <location>
        <begin position="1"/>
        <end position="82"/>
    </location>
</feature>
<dbReference type="InterPro" id="IPR036249">
    <property type="entry name" value="Thioredoxin-like_sf"/>
</dbReference>
<reference evidence="2 3" key="1">
    <citation type="journal article" date="2024" name="Chem. Sci.">
        <title>Discovery of megapolipeptins by genome mining of a Burkholderiales bacteria collection.</title>
        <authorList>
            <person name="Paulo B.S."/>
            <person name="Recchia M.J.J."/>
            <person name="Lee S."/>
            <person name="Fergusson C.H."/>
            <person name="Romanowski S.B."/>
            <person name="Hernandez A."/>
            <person name="Krull N."/>
            <person name="Liu D.Y."/>
            <person name="Cavanagh H."/>
            <person name="Bos A."/>
            <person name="Gray C.A."/>
            <person name="Murphy B.T."/>
            <person name="Linington R.G."/>
            <person name="Eustaquio A.S."/>
        </authorList>
    </citation>
    <scope>NUCLEOTIDE SEQUENCE [LARGE SCALE GENOMIC DNA]</scope>
    <source>
        <strain evidence="2 3">RL21-008-BIB-A</strain>
    </source>
</reference>
<protein>
    <submittedName>
        <fullName evidence="2">Glutathione S-transferase family protein</fullName>
    </submittedName>
</protein>
<dbReference type="InterPro" id="IPR050983">
    <property type="entry name" value="GST_Omega/HSP26"/>
</dbReference>
<keyword evidence="3" id="KW-1185">Reference proteome</keyword>
<sequence>MKLYWSSRSPFARKVSLAACELGLLERMELVPTVVSILKPDAALLALNPLSMIPTLVLDDGAVMHDSLVICEYLDMISGKPRLFPQQQPARAEALSRHATGQALMETLVRWFGERKRGDDPLQPAYIQAHRDKFNRTLDAVNAACKNWPAARFDIGDIAVAVLLTYADFRFEQEQWRQGRDHLAHWFAQVEQRASMRATAFVAP</sequence>
<dbReference type="SUPFAM" id="SSF47616">
    <property type="entry name" value="GST C-terminal domain-like"/>
    <property type="match status" value="1"/>
</dbReference>
<dbReference type="CDD" id="cd03205">
    <property type="entry name" value="GST_C_6"/>
    <property type="match status" value="1"/>
</dbReference>
<organism evidence="2 3">
    <name type="scientific">Herbaspirillum lusitanum</name>
    <dbReference type="NCBI Taxonomy" id="213312"/>
    <lineage>
        <taxon>Bacteria</taxon>
        <taxon>Pseudomonadati</taxon>
        <taxon>Pseudomonadota</taxon>
        <taxon>Betaproteobacteria</taxon>
        <taxon>Burkholderiales</taxon>
        <taxon>Oxalobacteraceae</taxon>
        <taxon>Herbaspirillum</taxon>
    </lineage>
</organism>
<dbReference type="Pfam" id="PF13410">
    <property type="entry name" value="GST_C_2"/>
    <property type="match status" value="1"/>
</dbReference>
<evidence type="ECO:0000313" key="3">
    <source>
        <dbReference type="Proteomes" id="UP001629246"/>
    </source>
</evidence>
<dbReference type="Gene3D" id="3.40.30.10">
    <property type="entry name" value="Glutaredoxin"/>
    <property type="match status" value="1"/>
</dbReference>
<dbReference type="PANTHER" id="PTHR43968">
    <property type="match status" value="1"/>
</dbReference>
<dbReference type="SUPFAM" id="SSF52833">
    <property type="entry name" value="Thioredoxin-like"/>
    <property type="match status" value="1"/>
</dbReference>
<gene>
    <name evidence="2" type="ORF">PQR62_18865</name>
</gene>
<name>A0ABW9AEL8_9BURK</name>
<dbReference type="Proteomes" id="UP001629246">
    <property type="component" value="Unassembled WGS sequence"/>
</dbReference>
<dbReference type="EMBL" id="JAQQFM010000008">
    <property type="protein sequence ID" value="MFL9926345.1"/>
    <property type="molecule type" value="Genomic_DNA"/>
</dbReference>
<dbReference type="InterPro" id="IPR004045">
    <property type="entry name" value="Glutathione_S-Trfase_N"/>
</dbReference>
<dbReference type="InterPro" id="IPR036282">
    <property type="entry name" value="Glutathione-S-Trfase_C_sf"/>
</dbReference>
<evidence type="ECO:0000313" key="2">
    <source>
        <dbReference type="EMBL" id="MFL9926345.1"/>
    </source>
</evidence>
<dbReference type="PROSITE" id="PS50404">
    <property type="entry name" value="GST_NTER"/>
    <property type="match status" value="1"/>
</dbReference>
<dbReference type="Pfam" id="PF13409">
    <property type="entry name" value="GST_N_2"/>
    <property type="match status" value="1"/>
</dbReference>
<accession>A0ABW9AEL8</accession>
<comment type="caution">
    <text evidence="2">The sequence shown here is derived from an EMBL/GenBank/DDBJ whole genome shotgun (WGS) entry which is preliminary data.</text>
</comment>
<dbReference type="RefSeq" id="WP_408159550.1">
    <property type="nucleotide sequence ID" value="NZ_JAQQFM010000008.1"/>
</dbReference>
<dbReference type="Gene3D" id="1.20.1050.10">
    <property type="match status" value="1"/>
</dbReference>
<evidence type="ECO:0000259" key="1">
    <source>
        <dbReference type="PROSITE" id="PS50404"/>
    </source>
</evidence>